<comment type="caution">
    <text evidence="1">The sequence shown here is derived from an EMBL/GenBank/DDBJ whole genome shotgun (WGS) entry which is preliminary data.</text>
</comment>
<dbReference type="NCBIfam" id="NF041940">
    <property type="entry name" value="choice_anch_X"/>
    <property type="match status" value="1"/>
</dbReference>
<gene>
    <name evidence="1" type="ORF">A1507_03110</name>
</gene>
<evidence type="ECO:0008006" key="3">
    <source>
        <dbReference type="Google" id="ProtNLM"/>
    </source>
</evidence>
<organism evidence="1 2">
    <name type="scientific">Methylomonas koyamae</name>
    <dbReference type="NCBI Taxonomy" id="702114"/>
    <lineage>
        <taxon>Bacteria</taxon>
        <taxon>Pseudomonadati</taxon>
        <taxon>Pseudomonadota</taxon>
        <taxon>Gammaproteobacteria</taxon>
        <taxon>Methylococcales</taxon>
        <taxon>Methylococcaceae</taxon>
        <taxon>Methylomonas</taxon>
    </lineage>
</organism>
<evidence type="ECO:0000313" key="1">
    <source>
        <dbReference type="EMBL" id="OAI12480.1"/>
    </source>
</evidence>
<dbReference type="AlphaFoldDB" id="A0A177N5S3"/>
<reference evidence="1 2" key="1">
    <citation type="submission" date="2016-03" db="EMBL/GenBank/DDBJ databases">
        <authorList>
            <person name="Ploux O."/>
        </authorList>
    </citation>
    <scope>NUCLEOTIDE SEQUENCE [LARGE SCALE GENOMIC DNA]</scope>
    <source>
        <strain evidence="1 2">R-45378</strain>
    </source>
</reference>
<protein>
    <recommendedName>
        <fullName evidence="3">Proteinase inhibitor I42 chagasin domain-containing protein</fullName>
    </recommendedName>
</protein>
<sequence>MACTQMQVLPSPKVAKGAMMTLVCKTDIDVKQVAAEIAGQEWNAALPNLYDDGSHGDSAANDKAYSLALTAPTVSGTYQVKFYRVLPDQNELESQLLTFEVQ</sequence>
<dbReference type="EMBL" id="LUUJ01000110">
    <property type="protein sequence ID" value="OAI12480.1"/>
    <property type="molecule type" value="Genomic_DNA"/>
</dbReference>
<accession>A0A177N5S3</accession>
<name>A0A177N5S3_9GAMM</name>
<dbReference type="Proteomes" id="UP000077857">
    <property type="component" value="Unassembled WGS sequence"/>
</dbReference>
<evidence type="ECO:0000313" key="2">
    <source>
        <dbReference type="Proteomes" id="UP000077857"/>
    </source>
</evidence>
<proteinExistence type="predicted"/>